<feature type="binding site" description="axial binding residue" evidence="6">
    <location>
        <position position="95"/>
    </location>
    <ligand>
        <name>chlorophyll b</name>
        <dbReference type="ChEBI" id="CHEBI:61721"/>
        <label>1</label>
    </ligand>
    <ligandPart>
        <name>Mg</name>
        <dbReference type="ChEBI" id="CHEBI:25107"/>
    </ligandPart>
</feature>
<dbReference type="OrthoDB" id="423598at2759"/>
<feature type="binding site" evidence="6">
    <location>
        <position position="136"/>
    </location>
    <ligand>
        <name>chlorophyll a</name>
        <dbReference type="ChEBI" id="CHEBI:58416"/>
        <label>1</label>
    </ligand>
</feature>
<organism evidence="8 9">
    <name type="scientific">Bathycoccus prasinos</name>
    <dbReference type="NCBI Taxonomy" id="41875"/>
    <lineage>
        <taxon>Eukaryota</taxon>
        <taxon>Viridiplantae</taxon>
        <taxon>Chlorophyta</taxon>
        <taxon>Mamiellophyceae</taxon>
        <taxon>Mamiellales</taxon>
        <taxon>Bathycoccaceae</taxon>
        <taxon>Bathycoccus</taxon>
    </lineage>
</organism>
<keyword evidence="4 7" id="KW-0934">Plastid</keyword>
<dbReference type="GO" id="GO:0009523">
    <property type="term" value="C:photosystem II"/>
    <property type="evidence" value="ECO:0007669"/>
    <property type="project" value="UniProtKB-KW"/>
</dbReference>
<proteinExistence type="inferred from homology"/>
<accession>K8FCH2</accession>
<feature type="binding site" evidence="6">
    <location>
        <position position="134"/>
    </location>
    <ligand>
        <name>chlorophyll a</name>
        <dbReference type="ChEBI" id="CHEBI:58416"/>
        <label>1</label>
    </ligand>
</feature>
<keyword evidence="7" id="KW-0603">Photosystem I</keyword>
<reference evidence="8 9" key="1">
    <citation type="submission" date="2011-10" db="EMBL/GenBank/DDBJ databases">
        <authorList>
            <person name="Genoscope - CEA"/>
        </authorList>
    </citation>
    <scope>NUCLEOTIDE SEQUENCE [LARGE SCALE GENOMIC DNA]</scope>
    <source>
        <strain evidence="8 9">RCC 1105</strain>
    </source>
</reference>
<dbReference type="AlphaFoldDB" id="K8FCH2"/>
<feature type="binding site" evidence="6">
    <location>
        <position position="130"/>
    </location>
    <ligand>
        <name>chlorophyll a</name>
        <dbReference type="ChEBI" id="CHEBI:58416"/>
        <label>1</label>
    </ligand>
</feature>
<evidence type="ECO:0000256" key="2">
    <source>
        <dbReference type="ARBA" id="ARBA00022528"/>
    </source>
</evidence>
<dbReference type="eggNOG" id="ENOG502QTYF">
    <property type="taxonomic scope" value="Eukaryota"/>
</dbReference>
<dbReference type="KEGG" id="bpg:Bathy14g02170"/>
<comment type="subcellular location">
    <subcellularLocation>
        <location evidence="7">Plastid</location>
        <location evidence="7">Chloroplast thylakoid membrane</location>
    </subcellularLocation>
</comment>
<evidence type="ECO:0000256" key="6">
    <source>
        <dbReference type="PIRSR" id="PIRSR601344-1"/>
    </source>
</evidence>
<comment type="similarity">
    <text evidence="7">Belongs to the light-harvesting chlorophyll a/b-binding (LHC) protein family.</text>
</comment>
<evidence type="ECO:0000256" key="3">
    <source>
        <dbReference type="ARBA" id="ARBA00022531"/>
    </source>
</evidence>
<dbReference type="SUPFAM" id="SSF103511">
    <property type="entry name" value="Chlorophyll a-b binding protein"/>
    <property type="match status" value="1"/>
</dbReference>
<feature type="binding site" evidence="6">
    <location>
        <position position="131"/>
    </location>
    <ligand>
        <name>chlorophyll a</name>
        <dbReference type="ChEBI" id="CHEBI:58416"/>
        <label>1</label>
    </ligand>
</feature>
<evidence type="ECO:0000256" key="5">
    <source>
        <dbReference type="ARBA" id="ARBA00022991"/>
    </source>
</evidence>
<keyword evidence="7" id="KW-0604">Photosystem II</keyword>
<keyword evidence="1 6" id="KW-0148">Chlorophyll</keyword>
<sequence>MYCLCYSLNSDYGFDPLGLGEVPANLERFREAELLNARWAMLGVAGCWGVEAGGFGTWQEAPLAAQQSWGGIDLPISNMSTLVGFEILLMAFAEQQRISETDVSKRMYPGGSFDPAGLSKGDGFESLKRKEIANGRLAMVAFLGILAQNQAYPDGLGPVQALLNHVADPWHVNAASNSLAVPWI</sequence>
<dbReference type="GeneID" id="19011989"/>
<keyword evidence="9" id="KW-1185">Reference proteome</keyword>
<feature type="binding site" evidence="6">
    <location>
        <position position="33"/>
    </location>
    <ligand>
        <name>chlorophyll a</name>
        <dbReference type="ChEBI" id="CHEBI:58416"/>
        <label>1</label>
    </ligand>
</feature>
<dbReference type="GO" id="GO:0009765">
    <property type="term" value="P:photosynthesis, light harvesting"/>
    <property type="evidence" value="ECO:0007669"/>
    <property type="project" value="InterPro"/>
</dbReference>
<evidence type="ECO:0000313" key="9">
    <source>
        <dbReference type="Proteomes" id="UP000198341"/>
    </source>
</evidence>
<feature type="binding site" evidence="6">
    <location>
        <position position="67"/>
    </location>
    <ligand>
        <name>chlorophyll a</name>
        <dbReference type="ChEBI" id="CHEBI:58416"/>
        <label>1</label>
    </ligand>
</feature>
<gene>
    <name evidence="8" type="ordered locus">Bathy14g02170</name>
</gene>
<dbReference type="Proteomes" id="UP000198341">
    <property type="component" value="Chromosome 14"/>
</dbReference>
<evidence type="ECO:0000256" key="4">
    <source>
        <dbReference type="ARBA" id="ARBA00022640"/>
    </source>
</evidence>
<dbReference type="STRING" id="41875.K8FCH2"/>
<dbReference type="InterPro" id="IPR001344">
    <property type="entry name" value="Chloro_AB-bd_pln"/>
</dbReference>
<keyword evidence="7" id="KW-0793">Thylakoid</keyword>
<dbReference type="EMBL" id="FO082265">
    <property type="protein sequence ID" value="CCO19493.1"/>
    <property type="molecule type" value="Genomic_DNA"/>
</dbReference>
<dbReference type="GO" id="GO:0016168">
    <property type="term" value="F:chlorophyll binding"/>
    <property type="evidence" value="ECO:0007669"/>
    <property type="project" value="UniProtKB-KW"/>
</dbReference>
<dbReference type="GO" id="GO:0009535">
    <property type="term" value="C:chloroplast thylakoid membrane"/>
    <property type="evidence" value="ECO:0007669"/>
    <property type="project" value="UniProtKB-SubCell"/>
</dbReference>
<keyword evidence="3 7" id="KW-0602">Photosynthesis</keyword>
<dbReference type="RefSeq" id="XP_007509036.1">
    <property type="nucleotide sequence ID" value="XM_007508974.1"/>
</dbReference>
<dbReference type="Pfam" id="PF00504">
    <property type="entry name" value="Chloroa_b-bind"/>
    <property type="match status" value="1"/>
</dbReference>
<dbReference type="Gene3D" id="1.10.3460.10">
    <property type="entry name" value="Chlorophyll a/b binding protein domain"/>
    <property type="match status" value="1"/>
</dbReference>
<dbReference type="InterPro" id="IPR022796">
    <property type="entry name" value="Chloroa_b-bind"/>
</dbReference>
<evidence type="ECO:0000256" key="7">
    <source>
        <dbReference type="RuleBase" id="RU363080"/>
    </source>
</evidence>
<feature type="binding site" evidence="6">
    <location>
        <position position="174"/>
    </location>
    <ligand>
        <name>chlorophyll a</name>
        <dbReference type="ChEBI" id="CHEBI:58416"/>
        <label>1</label>
    </ligand>
</feature>
<protein>
    <recommendedName>
        <fullName evidence="7">Chlorophyll a-b binding protein, chloroplastic</fullName>
    </recommendedName>
</protein>
<feature type="binding site" evidence="6">
    <location>
        <position position="165"/>
    </location>
    <ligand>
        <name>chlorophyll a</name>
        <dbReference type="ChEBI" id="CHEBI:58416"/>
        <label>1</label>
    </ligand>
</feature>
<dbReference type="GO" id="GO:0009522">
    <property type="term" value="C:photosystem I"/>
    <property type="evidence" value="ECO:0007669"/>
    <property type="project" value="UniProtKB-KW"/>
</dbReference>
<dbReference type="PANTHER" id="PTHR21649">
    <property type="entry name" value="CHLOROPHYLL A/B BINDING PROTEIN"/>
    <property type="match status" value="1"/>
</dbReference>
<feature type="binding site" evidence="6">
    <location>
        <position position="148"/>
    </location>
    <ligand>
        <name>chlorophyll a</name>
        <dbReference type="ChEBI" id="CHEBI:58416"/>
        <label>1</label>
    </ligand>
</feature>
<keyword evidence="5 7" id="KW-0157">Chromophore</keyword>
<evidence type="ECO:0000313" key="8">
    <source>
        <dbReference type="EMBL" id="CCO19493.1"/>
    </source>
</evidence>
<feature type="binding site" evidence="6">
    <location>
        <position position="83"/>
    </location>
    <ligand>
        <name>chlorophyll a</name>
        <dbReference type="ChEBI" id="CHEBI:58416"/>
        <label>1</label>
    </ligand>
</feature>
<feature type="binding site" description="axial binding residue" evidence="6">
    <location>
        <position position="38"/>
    </location>
    <ligand>
        <name>chlorophyll b</name>
        <dbReference type="ChEBI" id="CHEBI:61721"/>
        <label>1</label>
    </ligand>
    <ligandPart>
        <name>Mg</name>
        <dbReference type="ChEBI" id="CHEBI:25107"/>
    </ligandPart>
</feature>
<evidence type="ECO:0000256" key="1">
    <source>
        <dbReference type="ARBA" id="ARBA00022494"/>
    </source>
</evidence>
<name>K8FCH2_9CHLO</name>
<keyword evidence="2 7" id="KW-0150">Chloroplast</keyword>
<comment type="function">
    <text evidence="7">The light-harvesting complex (LHC) functions as a light receptor, it captures and delivers excitation energy to photosystems with which it is closely associated.</text>
</comment>